<name>A0A518E004_9BACT</name>
<organism evidence="1 2">
    <name type="scientific">Lignipirellula cremea</name>
    <dbReference type="NCBI Taxonomy" id="2528010"/>
    <lineage>
        <taxon>Bacteria</taxon>
        <taxon>Pseudomonadati</taxon>
        <taxon>Planctomycetota</taxon>
        <taxon>Planctomycetia</taxon>
        <taxon>Pirellulales</taxon>
        <taxon>Pirellulaceae</taxon>
        <taxon>Lignipirellula</taxon>
    </lineage>
</organism>
<reference evidence="1 2" key="1">
    <citation type="submission" date="2019-02" db="EMBL/GenBank/DDBJ databases">
        <title>Deep-cultivation of Planctomycetes and their phenomic and genomic characterization uncovers novel biology.</title>
        <authorList>
            <person name="Wiegand S."/>
            <person name="Jogler M."/>
            <person name="Boedeker C."/>
            <person name="Pinto D."/>
            <person name="Vollmers J."/>
            <person name="Rivas-Marin E."/>
            <person name="Kohn T."/>
            <person name="Peeters S.H."/>
            <person name="Heuer A."/>
            <person name="Rast P."/>
            <person name="Oberbeckmann S."/>
            <person name="Bunk B."/>
            <person name="Jeske O."/>
            <person name="Meyerdierks A."/>
            <person name="Storesund J.E."/>
            <person name="Kallscheuer N."/>
            <person name="Luecker S."/>
            <person name="Lage O.M."/>
            <person name="Pohl T."/>
            <person name="Merkel B.J."/>
            <person name="Hornburger P."/>
            <person name="Mueller R.-W."/>
            <person name="Bruemmer F."/>
            <person name="Labrenz M."/>
            <person name="Spormann A.M."/>
            <person name="Op den Camp H."/>
            <person name="Overmann J."/>
            <person name="Amann R."/>
            <person name="Jetten M.S.M."/>
            <person name="Mascher T."/>
            <person name="Medema M.H."/>
            <person name="Devos D.P."/>
            <person name="Kaster A.-K."/>
            <person name="Ovreas L."/>
            <person name="Rohde M."/>
            <person name="Galperin M.Y."/>
            <person name="Jogler C."/>
        </authorList>
    </citation>
    <scope>NUCLEOTIDE SEQUENCE [LARGE SCALE GENOMIC DNA]</scope>
    <source>
        <strain evidence="1 2">Pla85_3_4</strain>
    </source>
</reference>
<accession>A0A518E004</accession>
<dbReference type="RefSeq" id="WP_145056192.1">
    <property type="nucleotide sequence ID" value="NZ_CP036433.1"/>
</dbReference>
<protein>
    <submittedName>
        <fullName evidence="1">Uncharacterized protein</fullName>
    </submittedName>
</protein>
<keyword evidence="2" id="KW-1185">Reference proteome</keyword>
<dbReference type="OrthoDB" id="9154892at2"/>
<gene>
    <name evidence="1" type="ORF">Pla8534_52660</name>
</gene>
<evidence type="ECO:0000313" key="2">
    <source>
        <dbReference type="Proteomes" id="UP000317648"/>
    </source>
</evidence>
<dbReference type="KEGG" id="lcre:Pla8534_52660"/>
<proteinExistence type="predicted"/>
<dbReference type="AlphaFoldDB" id="A0A518E004"/>
<sequence>MDNENEFEILPADELRLKYGLYAEDSPKITLDRSRIPNSLAPLIPYAEVWGISDDLMRADFAEKAGPDALDELQAAIQPFEDALDEWLAGPEASSPDPSPEYIAFSCMRMAADGI</sequence>
<evidence type="ECO:0000313" key="1">
    <source>
        <dbReference type="EMBL" id="QDU97418.1"/>
    </source>
</evidence>
<dbReference type="Proteomes" id="UP000317648">
    <property type="component" value="Chromosome"/>
</dbReference>
<dbReference type="EMBL" id="CP036433">
    <property type="protein sequence ID" value="QDU97418.1"/>
    <property type="molecule type" value="Genomic_DNA"/>
</dbReference>